<dbReference type="EMBL" id="JAQQWP010000002">
    <property type="protein sequence ID" value="KAK8130246.1"/>
    <property type="molecule type" value="Genomic_DNA"/>
</dbReference>
<protein>
    <recommendedName>
        <fullName evidence="2">DUF7918 domain-containing protein</fullName>
    </recommendedName>
</protein>
<dbReference type="PANTHER" id="PTHR36223">
    <property type="entry name" value="BETA-LACTAMASE-TYPE TRANSPEPTIDASE FOLD DOMAIN CONTAINING PROTEIN"/>
    <property type="match status" value="1"/>
</dbReference>
<name>A0AAW0R910_9PEZI</name>
<evidence type="ECO:0000313" key="4">
    <source>
        <dbReference type="Proteomes" id="UP001392437"/>
    </source>
</evidence>
<comment type="caution">
    <text evidence="3">The sequence shown here is derived from an EMBL/GenBank/DDBJ whole genome shotgun (WGS) entry which is preliminary data.</text>
</comment>
<feature type="non-terminal residue" evidence="3">
    <location>
        <position position="352"/>
    </location>
</feature>
<dbReference type="Proteomes" id="UP001392437">
    <property type="component" value="Unassembled WGS sequence"/>
</dbReference>
<evidence type="ECO:0000256" key="1">
    <source>
        <dbReference type="SAM" id="MobiDB-lite"/>
    </source>
</evidence>
<proteinExistence type="predicted"/>
<feature type="domain" description="DUF7918" evidence="2">
    <location>
        <begin position="9"/>
        <end position="239"/>
    </location>
</feature>
<dbReference type="PANTHER" id="PTHR36223:SF1">
    <property type="entry name" value="TRANSCRIPTION ELONGATION FACTOR EAF N-TERMINAL DOMAIN-CONTAINING PROTEIN"/>
    <property type="match status" value="1"/>
</dbReference>
<sequence>MAIIDGIPGIEVTIWVNGRPAFEYADPDHHQVGQAAPKVSSKFIESRGGATFTIHIRVDRNYNHRQPSPHTLNLAAYIDGQWICGELCREAHLNNGIYRIDIKDRTTQGRDGTVAMQAFKFAEVATVDDASDLRLEIERNKVQDLGVIALQVFRVHELGHSSFKPINEGSGLTEVAEKSLKGRAISHATQFGDVERTPAGGTHAPRFRNVKRLACDDGPVAIYRFSYRSREGLVHEGIITPEQSEALGDGERLVTVGARARAAAATAAPAAAAVPASPAVAPAPPSEAMIIQQEMREQARQRLRSLGVDVARFQGHRARARPAPRGEVNEEEEEEEEEKKKVKVKQEGSPPR</sequence>
<evidence type="ECO:0000259" key="2">
    <source>
        <dbReference type="Pfam" id="PF25534"/>
    </source>
</evidence>
<gene>
    <name evidence="3" type="ORF">PG999_002626</name>
</gene>
<dbReference type="AlphaFoldDB" id="A0AAW0R910"/>
<reference evidence="3 4" key="1">
    <citation type="submission" date="2023-01" db="EMBL/GenBank/DDBJ databases">
        <title>Analysis of 21 Apiospora genomes using comparative genomics revels a genus with tremendous synthesis potential of carbohydrate active enzymes and secondary metabolites.</title>
        <authorList>
            <person name="Sorensen T."/>
        </authorList>
    </citation>
    <scope>NUCLEOTIDE SEQUENCE [LARGE SCALE GENOMIC DNA]</scope>
    <source>
        <strain evidence="3 4">CBS 117206</strain>
    </source>
</reference>
<evidence type="ECO:0000313" key="3">
    <source>
        <dbReference type="EMBL" id="KAK8130246.1"/>
    </source>
</evidence>
<accession>A0AAW0R910</accession>
<keyword evidence="4" id="KW-1185">Reference proteome</keyword>
<dbReference type="Pfam" id="PF25534">
    <property type="entry name" value="DUF7918"/>
    <property type="match status" value="1"/>
</dbReference>
<feature type="region of interest" description="Disordered" evidence="1">
    <location>
        <begin position="311"/>
        <end position="352"/>
    </location>
</feature>
<organism evidence="3 4">
    <name type="scientific">Apiospora kogelbergensis</name>
    <dbReference type="NCBI Taxonomy" id="1337665"/>
    <lineage>
        <taxon>Eukaryota</taxon>
        <taxon>Fungi</taxon>
        <taxon>Dikarya</taxon>
        <taxon>Ascomycota</taxon>
        <taxon>Pezizomycotina</taxon>
        <taxon>Sordariomycetes</taxon>
        <taxon>Xylariomycetidae</taxon>
        <taxon>Amphisphaeriales</taxon>
        <taxon>Apiosporaceae</taxon>
        <taxon>Apiospora</taxon>
    </lineage>
</organism>
<dbReference type="InterPro" id="IPR057678">
    <property type="entry name" value="DUF7918"/>
</dbReference>